<comment type="cofactor">
    <cofactor evidence="2">
        <name>Mg(2+)</name>
        <dbReference type="ChEBI" id="CHEBI:18420"/>
    </cofactor>
</comment>
<keyword evidence="11 12" id="KW-0460">Magnesium</keyword>
<organism evidence="15 16">
    <name type="scientific">Raineya orbicola</name>
    <dbReference type="NCBI Taxonomy" id="2016530"/>
    <lineage>
        <taxon>Bacteria</taxon>
        <taxon>Pseudomonadati</taxon>
        <taxon>Bacteroidota</taxon>
        <taxon>Cytophagia</taxon>
        <taxon>Cytophagales</taxon>
        <taxon>Raineyaceae</taxon>
        <taxon>Raineya</taxon>
    </lineage>
</organism>
<dbReference type="PROSITE" id="PS50879">
    <property type="entry name" value="RNASE_H_1"/>
    <property type="match status" value="1"/>
</dbReference>
<dbReference type="InterPro" id="IPR002156">
    <property type="entry name" value="RNaseH_domain"/>
</dbReference>
<dbReference type="GO" id="GO:0004523">
    <property type="term" value="F:RNA-DNA hybrid ribonuclease activity"/>
    <property type="evidence" value="ECO:0007669"/>
    <property type="project" value="UniProtKB-UniRule"/>
</dbReference>
<feature type="domain" description="RNase H type-1" evidence="14">
    <location>
        <begin position="66"/>
        <end position="200"/>
    </location>
</feature>
<dbReference type="Pfam" id="PF00075">
    <property type="entry name" value="RNase_H"/>
    <property type="match status" value="1"/>
</dbReference>
<evidence type="ECO:0000256" key="7">
    <source>
        <dbReference type="ARBA" id="ARBA00022722"/>
    </source>
</evidence>
<dbReference type="InterPro" id="IPR009027">
    <property type="entry name" value="Ribosomal_bL9/RNase_H1_N"/>
</dbReference>
<evidence type="ECO:0000313" key="15">
    <source>
        <dbReference type="EMBL" id="PKQ67471.1"/>
    </source>
</evidence>
<keyword evidence="10 12" id="KW-0378">Hydrolase</keyword>
<evidence type="ECO:0000259" key="14">
    <source>
        <dbReference type="PROSITE" id="PS50879"/>
    </source>
</evidence>
<keyword evidence="13" id="KW-0464">Manganese</keyword>
<dbReference type="Gene3D" id="3.40.970.10">
    <property type="entry name" value="Ribonuclease H1, N-terminal domain"/>
    <property type="match status" value="1"/>
</dbReference>
<dbReference type="FunFam" id="3.40.970.10:FF:000002">
    <property type="entry name" value="Ribonuclease H"/>
    <property type="match status" value="1"/>
</dbReference>
<evidence type="ECO:0000256" key="3">
    <source>
        <dbReference type="ARBA" id="ARBA00004065"/>
    </source>
</evidence>
<name>A0A2N3IAW5_9BACT</name>
<dbReference type="Gene3D" id="3.30.420.10">
    <property type="entry name" value="Ribonuclease H-like superfamily/Ribonuclease H"/>
    <property type="match status" value="1"/>
</dbReference>
<dbReference type="InterPro" id="IPR011320">
    <property type="entry name" value="RNase_H1_N"/>
</dbReference>
<proteinExistence type="inferred from homology"/>
<comment type="catalytic activity">
    <reaction evidence="1 12">
        <text>Endonucleolytic cleavage to 5'-phosphomonoester.</text>
        <dbReference type="EC" id="3.1.26.4"/>
    </reaction>
</comment>
<dbReference type="InterPro" id="IPR017290">
    <property type="entry name" value="RNase_H_bac"/>
</dbReference>
<comment type="similarity">
    <text evidence="4 12">Belongs to the RNase H family.</text>
</comment>
<reference evidence="15 16" key="1">
    <citation type="submission" date="2017-06" db="EMBL/GenBank/DDBJ databases">
        <title>Raineya orbicola gen. nov., sp. nov. a slightly thermophilic bacterium of the phylum Bacteroidetes and the description of Raineyaceae fam. nov.</title>
        <authorList>
            <person name="Albuquerque L."/>
            <person name="Polonia A.R.M."/>
            <person name="Barroso C."/>
            <person name="Froufe H.J.C."/>
            <person name="Lage O."/>
            <person name="Lobo-Da-Cunha A."/>
            <person name="Egas C."/>
            <person name="Da Costa M.S."/>
        </authorList>
    </citation>
    <scope>NUCLEOTIDE SEQUENCE [LARGE SCALE GENOMIC DNA]</scope>
    <source>
        <strain evidence="15 16">SPSPC-11</strain>
    </source>
</reference>
<evidence type="ECO:0000256" key="9">
    <source>
        <dbReference type="ARBA" id="ARBA00022759"/>
    </source>
</evidence>
<keyword evidence="8 12" id="KW-0479">Metal-binding</keyword>
<evidence type="ECO:0000313" key="16">
    <source>
        <dbReference type="Proteomes" id="UP000233387"/>
    </source>
</evidence>
<comment type="caution">
    <text evidence="15">The sequence shown here is derived from an EMBL/GenBank/DDBJ whole genome shotgun (WGS) entry which is preliminary data.</text>
</comment>
<dbReference type="PANTHER" id="PTHR10642">
    <property type="entry name" value="RIBONUCLEASE H1"/>
    <property type="match status" value="1"/>
</dbReference>
<feature type="binding site" evidence="13">
    <location>
        <position position="75"/>
    </location>
    <ligand>
        <name>Mg(2+)</name>
        <dbReference type="ChEBI" id="CHEBI:18420"/>
        <label>1</label>
    </ligand>
</feature>
<sequence length="200" mass="23060">MAQKYYVVWEGRNKGIYNSWQECKSQVEGFQGAKYKSFENLTEAQKAFAEPYQNFVGKKTTPKPDLPYPEAICVDAACNTQTGDMEYRGVHYPSGKVLFHQKGFQDATNNMGEFLAIVHALAYLQKQNSNIPVFTDSKTALSWLKRKKCNTEKIPTPRNQPVFELIRRAETWLQNNSFENSVLKWETEKWGEIPADFGRK</sequence>
<feature type="binding site" evidence="13">
    <location>
        <position position="113"/>
    </location>
    <ligand>
        <name>Mg(2+)</name>
        <dbReference type="ChEBI" id="CHEBI:18420"/>
        <label>2</label>
    </ligand>
</feature>
<evidence type="ECO:0000256" key="12">
    <source>
        <dbReference type="PIRNR" id="PIRNR037839"/>
    </source>
</evidence>
<dbReference type="EC" id="3.1.26.4" evidence="5 12"/>
<dbReference type="PANTHER" id="PTHR10642:SF26">
    <property type="entry name" value="RIBONUCLEASE H1"/>
    <property type="match status" value="1"/>
</dbReference>
<dbReference type="SUPFAM" id="SSF55658">
    <property type="entry name" value="L9 N-domain-like"/>
    <property type="match status" value="1"/>
</dbReference>
<keyword evidence="7 12" id="KW-0540">Nuclease</keyword>
<protein>
    <recommendedName>
        <fullName evidence="6 12">Ribonuclease H</fullName>
        <ecNumber evidence="5 12">3.1.26.4</ecNumber>
    </recommendedName>
</protein>
<feature type="binding site" evidence="13">
    <location>
        <position position="196"/>
    </location>
    <ligand>
        <name>Mg(2+)</name>
        <dbReference type="ChEBI" id="CHEBI:18420"/>
        <label>1</label>
    </ligand>
</feature>
<dbReference type="GO" id="GO:0003676">
    <property type="term" value="F:nucleic acid binding"/>
    <property type="evidence" value="ECO:0007669"/>
    <property type="project" value="UniProtKB-UniRule"/>
</dbReference>
<dbReference type="InterPro" id="IPR037056">
    <property type="entry name" value="RNase_H1_N_sf"/>
</dbReference>
<comment type="cofactor">
    <cofactor evidence="13">
        <name>Mn(2+)</name>
        <dbReference type="ChEBI" id="CHEBI:29035"/>
    </cofactor>
    <cofactor evidence="13">
        <name>Mg(2+)</name>
        <dbReference type="ChEBI" id="CHEBI:18420"/>
    </cofactor>
    <text evidence="13">Binds 2 metal ions per subunit. Manganese or magnesium.</text>
</comment>
<comment type="subcellular location">
    <subcellularLocation>
        <location evidence="12">Cytoplasm</location>
    </subcellularLocation>
</comment>
<evidence type="ECO:0000256" key="10">
    <source>
        <dbReference type="ARBA" id="ARBA00022801"/>
    </source>
</evidence>
<dbReference type="InterPro" id="IPR050092">
    <property type="entry name" value="RNase_H"/>
</dbReference>
<dbReference type="EMBL" id="NKXO01000033">
    <property type="protein sequence ID" value="PKQ67471.1"/>
    <property type="molecule type" value="Genomic_DNA"/>
</dbReference>
<dbReference type="InterPro" id="IPR012337">
    <property type="entry name" value="RNaseH-like_sf"/>
</dbReference>
<dbReference type="AlphaFoldDB" id="A0A2N3IAW5"/>
<evidence type="ECO:0000256" key="8">
    <source>
        <dbReference type="ARBA" id="ARBA00022723"/>
    </source>
</evidence>
<keyword evidence="9 12" id="KW-0255">Endonuclease</keyword>
<evidence type="ECO:0000256" key="6">
    <source>
        <dbReference type="ARBA" id="ARBA00017721"/>
    </source>
</evidence>
<feature type="binding site" evidence="13">
    <location>
        <position position="136"/>
    </location>
    <ligand>
        <name>Mg(2+)</name>
        <dbReference type="ChEBI" id="CHEBI:18420"/>
        <label>2</label>
    </ligand>
</feature>
<evidence type="ECO:0000256" key="1">
    <source>
        <dbReference type="ARBA" id="ARBA00000077"/>
    </source>
</evidence>
<keyword evidence="12" id="KW-0963">Cytoplasm</keyword>
<gene>
    <name evidence="15" type="ORF">Rain11_2024</name>
</gene>
<accession>A0A2N3IAW5</accession>
<evidence type="ECO:0000256" key="4">
    <source>
        <dbReference type="ARBA" id="ARBA00005300"/>
    </source>
</evidence>
<evidence type="ECO:0000256" key="2">
    <source>
        <dbReference type="ARBA" id="ARBA00001946"/>
    </source>
</evidence>
<keyword evidence="16" id="KW-1185">Reference proteome</keyword>
<dbReference type="InterPro" id="IPR036397">
    <property type="entry name" value="RNaseH_sf"/>
</dbReference>
<dbReference type="SUPFAM" id="SSF53098">
    <property type="entry name" value="Ribonuclease H-like"/>
    <property type="match status" value="1"/>
</dbReference>
<dbReference type="Pfam" id="PF01693">
    <property type="entry name" value="Cauli_VI"/>
    <property type="match status" value="1"/>
</dbReference>
<evidence type="ECO:0000256" key="5">
    <source>
        <dbReference type="ARBA" id="ARBA00012180"/>
    </source>
</evidence>
<comment type="function">
    <text evidence="3 12">Endonuclease that specifically degrades the RNA of RNA-DNA hybrids.</text>
</comment>
<dbReference type="GO" id="GO:0005737">
    <property type="term" value="C:cytoplasm"/>
    <property type="evidence" value="ECO:0007669"/>
    <property type="project" value="UniProtKB-SubCell"/>
</dbReference>
<dbReference type="PIRSF" id="PIRSF037839">
    <property type="entry name" value="Ribonuclease_H"/>
    <property type="match status" value="1"/>
</dbReference>
<dbReference type="Proteomes" id="UP000233387">
    <property type="component" value="Unassembled WGS sequence"/>
</dbReference>
<evidence type="ECO:0000256" key="11">
    <source>
        <dbReference type="ARBA" id="ARBA00022842"/>
    </source>
</evidence>
<dbReference type="RefSeq" id="WP_207764451.1">
    <property type="nucleotide sequence ID" value="NZ_NKXO01000033.1"/>
</dbReference>
<dbReference type="GO" id="GO:0043137">
    <property type="term" value="P:DNA replication, removal of RNA primer"/>
    <property type="evidence" value="ECO:0007669"/>
    <property type="project" value="TreeGrafter"/>
</dbReference>
<dbReference type="GO" id="GO:0046872">
    <property type="term" value="F:metal ion binding"/>
    <property type="evidence" value="ECO:0007669"/>
    <property type="project" value="UniProtKB-KW"/>
</dbReference>
<evidence type="ECO:0000256" key="13">
    <source>
        <dbReference type="PIRSR" id="PIRSR037839-1"/>
    </source>
</evidence>